<dbReference type="AlphaFoldDB" id="A0A166VKK8"/>
<feature type="transmembrane region" description="Helical" evidence="2">
    <location>
        <begin position="275"/>
        <end position="299"/>
    </location>
</feature>
<evidence type="ECO:0000256" key="2">
    <source>
        <dbReference type="SAM" id="Phobius"/>
    </source>
</evidence>
<dbReference type="EMBL" id="KV417484">
    <property type="protein sequence ID" value="KZP32825.1"/>
    <property type="molecule type" value="Genomic_DNA"/>
</dbReference>
<name>A0A166VKK8_9AGAM</name>
<reference evidence="3 4" key="1">
    <citation type="journal article" date="2016" name="Mol. Biol. Evol.">
        <title>Comparative Genomics of Early-Diverging Mushroom-Forming Fungi Provides Insights into the Origins of Lignocellulose Decay Capabilities.</title>
        <authorList>
            <person name="Nagy L.G."/>
            <person name="Riley R."/>
            <person name="Tritt A."/>
            <person name="Adam C."/>
            <person name="Daum C."/>
            <person name="Floudas D."/>
            <person name="Sun H."/>
            <person name="Yadav J.S."/>
            <person name="Pangilinan J."/>
            <person name="Larsson K.H."/>
            <person name="Matsuura K."/>
            <person name="Barry K."/>
            <person name="Labutti K."/>
            <person name="Kuo R."/>
            <person name="Ohm R.A."/>
            <person name="Bhattacharya S.S."/>
            <person name="Shirouzu T."/>
            <person name="Yoshinaga Y."/>
            <person name="Martin F.M."/>
            <person name="Grigoriev I.V."/>
            <person name="Hibbett D.S."/>
        </authorList>
    </citation>
    <scope>NUCLEOTIDE SEQUENCE [LARGE SCALE GENOMIC DNA]</scope>
    <source>
        <strain evidence="3 4">CBS 109695</strain>
    </source>
</reference>
<sequence length="356" mass="37985">MASKIYDNTATEDDDAYWREGRGVMMDIGPPTRCTKGVGFDFARATATAIAREDEPVGSTHHVKHTTSRTLSSQWILHFSNTPGAPSLTIAPTSVWFVLDGAAPAVYVVTEGAALAWVTRVLAQGSTWFDAPAHALIAPVQTLIKDSDDARSLIAMVLAQFVVVVSMVGVLFDATIVENIVCGTSGLAQRYMRHSDRRSSTFAARSAPKSAIPCLAHLKPTCPCASSLRRAALSRNVCSVYLQRPDLPVVKNTTVEIADGECVAIIGASGSGNALIYLAEALLLYVGALLIACGTYTYLQMVQVLDLVVFTATIGSQPMASTHLQGRPAARDFHTPINLSTDTDEPRGVARPHSVS</sequence>
<evidence type="ECO:0000313" key="3">
    <source>
        <dbReference type="EMBL" id="KZP32825.1"/>
    </source>
</evidence>
<keyword evidence="2" id="KW-0812">Transmembrane</keyword>
<evidence type="ECO:0008006" key="5">
    <source>
        <dbReference type="Google" id="ProtNLM"/>
    </source>
</evidence>
<gene>
    <name evidence="3" type="ORF">FIBSPDRAFT_1036468</name>
</gene>
<keyword evidence="4" id="KW-1185">Reference proteome</keyword>
<dbReference type="InterPro" id="IPR027417">
    <property type="entry name" value="P-loop_NTPase"/>
</dbReference>
<dbReference type="Proteomes" id="UP000076532">
    <property type="component" value="Unassembled WGS sequence"/>
</dbReference>
<evidence type="ECO:0000313" key="4">
    <source>
        <dbReference type="Proteomes" id="UP000076532"/>
    </source>
</evidence>
<feature type="transmembrane region" description="Helical" evidence="2">
    <location>
        <begin position="153"/>
        <end position="172"/>
    </location>
</feature>
<dbReference type="OrthoDB" id="3164709at2759"/>
<organism evidence="3 4">
    <name type="scientific">Athelia psychrophila</name>
    <dbReference type="NCBI Taxonomy" id="1759441"/>
    <lineage>
        <taxon>Eukaryota</taxon>
        <taxon>Fungi</taxon>
        <taxon>Dikarya</taxon>
        <taxon>Basidiomycota</taxon>
        <taxon>Agaricomycotina</taxon>
        <taxon>Agaricomycetes</taxon>
        <taxon>Agaricomycetidae</taxon>
        <taxon>Atheliales</taxon>
        <taxon>Atheliaceae</taxon>
        <taxon>Athelia</taxon>
    </lineage>
</organism>
<keyword evidence="2" id="KW-0472">Membrane</keyword>
<dbReference type="STRING" id="436010.A0A166VKK8"/>
<keyword evidence="2" id="KW-1133">Transmembrane helix</keyword>
<protein>
    <recommendedName>
        <fullName evidence="5">ABC transmembrane type-1 domain-containing protein</fullName>
    </recommendedName>
</protein>
<evidence type="ECO:0000256" key="1">
    <source>
        <dbReference type="SAM" id="MobiDB-lite"/>
    </source>
</evidence>
<accession>A0A166VKK8</accession>
<dbReference type="Gene3D" id="3.40.50.300">
    <property type="entry name" value="P-loop containing nucleotide triphosphate hydrolases"/>
    <property type="match status" value="1"/>
</dbReference>
<feature type="region of interest" description="Disordered" evidence="1">
    <location>
        <begin position="335"/>
        <end position="356"/>
    </location>
</feature>
<proteinExistence type="predicted"/>